<accession>A0A9P0DG10</accession>
<dbReference type="EMBL" id="OU896720">
    <property type="protein sequence ID" value="CAH1153727.1"/>
    <property type="molecule type" value="Genomic_DNA"/>
</dbReference>
<reference evidence="3" key="1">
    <citation type="submission" date="2022-01" db="EMBL/GenBank/DDBJ databases">
        <authorList>
            <person name="King R."/>
        </authorList>
    </citation>
    <scope>NUCLEOTIDE SEQUENCE</scope>
</reference>
<evidence type="ECO:0000256" key="2">
    <source>
        <dbReference type="SAM" id="SignalP"/>
    </source>
</evidence>
<dbReference type="Proteomes" id="UP001153737">
    <property type="component" value="Chromosome 14"/>
</dbReference>
<reference evidence="3" key="2">
    <citation type="submission" date="2022-10" db="EMBL/GenBank/DDBJ databases">
        <authorList>
            <consortium name="ENA_rothamsted_submissions"/>
            <consortium name="culmorum"/>
            <person name="King R."/>
        </authorList>
    </citation>
    <scope>NUCLEOTIDE SEQUENCE</scope>
</reference>
<evidence type="ECO:0000313" key="3">
    <source>
        <dbReference type="EMBL" id="CAH1153727.1"/>
    </source>
</evidence>
<protein>
    <submittedName>
        <fullName evidence="3">Uncharacterized protein</fullName>
    </submittedName>
</protein>
<sequence>MFTRILALVSISLLLTETTESAPALASARQFLSGHPGYIPVYIRAGDTPLEDINPDLADAFNSYARRYGRLTYGRSIGDKSGESDGHDEFPDFAEVDAVNLEEDATPEGDNNNIGAPQNPGGSHIQKIPRDLNL</sequence>
<name>A0A9P0DG10_PHACE</name>
<feature type="chain" id="PRO_5040198248" evidence="2">
    <location>
        <begin position="22"/>
        <end position="134"/>
    </location>
</feature>
<evidence type="ECO:0000256" key="1">
    <source>
        <dbReference type="SAM" id="MobiDB-lite"/>
    </source>
</evidence>
<feature type="signal peptide" evidence="2">
    <location>
        <begin position="1"/>
        <end position="21"/>
    </location>
</feature>
<keyword evidence="4" id="KW-1185">Reference proteome</keyword>
<proteinExistence type="predicted"/>
<evidence type="ECO:0000313" key="4">
    <source>
        <dbReference type="Proteomes" id="UP001153737"/>
    </source>
</evidence>
<dbReference type="AlphaFoldDB" id="A0A9P0DG10"/>
<dbReference type="OrthoDB" id="5979691at2759"/>
<feature type="region of interest" description="Disordered" evidence="1">
    <location>
        <begin position="99"/>
        <end position="134"/>
    </location>
</feature>
<organism evidence="3 4">
    <name type="scientific">Phaedon cochleariae</name>
    <name type="common">Mustard beetle</name>
    <dbReference type="NCBI Taxonomy" id="80249"/>
    <lineage>
        <taxon>Eukaryota</taxon>
        <taxon>Metazoa</taxon>
        <taxon>Ecdysozoa</taxon>
        <taxon>Arthropoda</taxon>
        <taxon>Hexapoda</taxon>
        <taxon>Insecta</taxon>
        <taxon>Pterygota</taxon>
        <taxon>Neoptera</taxon>
        <taxon>Endopterygota</taxon>
        <taxon>Coleoptera</taxon>
        <taxon>Polyphaga</taxon>
        <taxon>Cucujiformia</taxon>
        <taxon>Chrysomeloidea</taxon>
        <taxon>Chrysomelidae</taxon>
        <taxon>Chrysomelinae</taxon>
        <taxon>Chrysomelini</taxon>
        <taxon>Phaedon</taxon>
    </lineage>
</organism>
<gene>
    <name evidence="3" type="ORF">PHAECO_LOCUS4555</name>
</gene>
<keyword evidence="2" id="KW-0732">Signal</keyword>